<dbReference type="GO" id="GO:0003676">
    <property type="term" value="F:nucleic acid binding"/>
    <property type="evidence" value="ECO:0007669"/>
    <property type="project" value="InterPro"/>
</dbReference>
<comment type="caution">
    <text evidence="2">The sequence shown here is derived from an EMBL/GenBank/DDBJ whole genome shotgun (WGS) entry which is preliminary data.</text>
</comment>
<feature type="domain" description="Tc1-like transposase DDE" evidence="1">
    <location>
        <begin position="3"/>
        <end position="34"/>
    </location>
</feature>
<dbReference type="RefSeq" id="WP_006300167.1">
    <property type="nucleotide sequence ID" value="NZ_ARPM03000093.1"/>
</dbReference>
<dbReference type="InterPro" id="IPR036397">
    <property type="entry name" value="RNaseH_sf"/>
</dbReference>
<accession>A0A061JIV3</accession>
<dbReference type="Pfam" id="PF13358">
    <property type="entry name" value="DDE_3"/>
    <property type="match status" value="1"/>
</dbReference>
<gene>
    <name evidence="2" type="ORF">K737_300346</name>
</gene>
<evidence type="ECO:0000259" key="1">
    <source>
        <dbReference type="Pfam" id="PF13358"/>
    </source>
</evidence>
<dbReference type="AlphaFoldDB" id="A0A061JIV3"/>
<dbReference type="Proteomes" id="UP000026922">
    <property type="component" value="Unassembled WGS sequence"/>
</dbReference>
<proteinExistence type="predicted"/>
<name>A0A061JIV3_9PROT</name>
<dbReference type="EMBL" id="ARPM03000093">
    <property type="protein sequence ID" value="ETZ05214.1"/>
    <property type="molecule type" value="Genomic_DNA"/>
</dbReference>
<sequence length="60" mass="6975">MLEDAGHTFLYFPPYSPDLNPIEKKWAQAKHIRRTLTCSIDLLFQFLISESFYTGVVIVI</sequence>
<dbReference type="Gene3D" id="3.30.420.10">
    <property type="entry name" value="Ribonuclease H-like superfamily/Ribonuclease H"/>
    <property type="match status" value="1"/>
</dbReference>
<dbReference type="InterPro" id="IPR038717">
    <property type="entry name" value="Tc1-like_DDE_dom"/>
</dbReference>
<evidence type="ECO:0000313" key="3">
    <source>
        <dbReference type="Proteomes" id="UP000026922"/>
    </source>
</evidence>
<evidence type="ECO:0000313" key="2">
    <source>
        <dbReference type="EMBL" id="ETZ05214.1"/>
    </source>
</evidence>
<reference evidence="2 3" key="1">
    <citation type="journal article" date="2013" name="Genome Announc.">
        <title>Draft Genome Sequence of Holospora undulata Strain HU1, a Micronucleus-Specific Symbiont of the Ciliate Paramecium caudatum.</title>
        <authorList>
            <person name="Dohra H."/>
            <person name="Suzuki H."/>
            <person name="Suzuki T."/>
            <person name="Tanaka K."/>
            <person name="Fujishima M."/>
        </authorList>
    </citation>
    <scope>NUCLEOTIDE SEQUENCE [LARGE SCALE GENOMIC DNA]</scope>
    <source>
        <strain evidence="2 3">HU1</strain>
    </source>
</reference>
<keyword evidence="3" id="KW-1185">Reference proteome</keyword>
<protein>
    <recommendedName>
        <fullName evidence="1">Tc1-like transposase DDE domain-containing protein</fullName>
    </recommendedName>
</protein>
<organism evidence="2 3">
    <name type="scientific">Holospora undulata HU1</name>
    <dbReference type="NCBI Taxonomy" id="1321371"/>
    <lineage>
        <taxon>Bacteria</taxon>
        <taxon>Pseudomonadati</taxon>
        <taxon>Pseudomonadota</taxon>
        <taxon>Alphaproteobacteria</taxon>
        <taxon>Holosporales</taxon>
        <taxon>Holosporaceae</taxon>
        <taxon>Holospora</taxon>
    </lineage>
</organism>